<reference evidence="1" key="1">
    <citation type="journal article" date="2020" name="Stud. Mycol.">
        <title>101 Dothideomycetes genomes: a test case for predicting lifestyles and emergence of pathogens.</title>
        <authorList>
            <person name="Haridas S."/>
            <person name="Albert R."/>
            <person name="Binder M."/>
            <person name="Bloem J."/>
            <person name="Labutti K."/>
            <person name="Salamov A."/>
            <person name="Andreopoulos B."/>
            <person name="Baker S."/>
            <person name="Barry K."/>
            <person name="Bills G."/>
            <person name="Bluhm B."/>
            <person name="Cannon C."/>
            <person name="Castanera R."/>
            <person name="Culley D."/>
            <person name="Daum C."/>
            <person name="Ezra D."/>
            <person name="Gonzalez J."/>
            <person name="Henrissat B."/>
            <person name="Kuo A."/>
            <person name="Liang C."/>
            <person name="Lipzen A."/>
            <person name="Lutzoni F."/>
            <person name="Magnuson J."/>
            <person name="Mondo S."/>
            <person name="Nolan M."/>
            <person name="Ohm R."/>
            <person name="Pangilinan J."/>
            <person name="Park H.-J."/>
            <person name="Ramirez L."/>
            <person name="Alfaro M."/>
            <person name="Sun H."/>
            <person name="Tritt A."/>
            <person name="Yoshinaga Y."/>
            <person name="Zwiers L.-H."/>
            <person name="Turgeon B."/>
            <person name="Goodwin S."/>
            <person name="Spatafora J."/>
            <person name="Crous P."/>
            <person name="Grigoriev I."/>
        </authorList>
    </citation>
    <scope>NUCLEOTIDE SEQUENCE</scope>
    <source>
        <strain evidence="1">ATCC 200398</strain>
    </source>
</reference>
<name>A0ACB6R989_9PLEO</name>
<proteinExistence type="predicted"/>
<evidence type="ECO:0000313" key="2">
    <source>
        <dbReference type="Proteomes" id="UP000799755"/>
    </source>
</evidence>
<protein>
    <submittedName>
        <fullName evidence="1">Uncharacterized protein</fullName>
    </submittedName>
</protein>
<gene>
    <name evidence="1" type="ORF">BDR25DRAFT_350161</name>
</gene>
<evidence type="ECO:0000313" key="1">
    <source>
        <dbReference type="EMBL" id="KAF2475894.1"/>
    </source>
</evidence>
<dbReference type="EMBL" id="MU003495">
    <property type="protein sequence ID" value="KAF2475894.1"/>
    <property type="molecule type" value="Genomic_DNA"/>
</dbReference>
<comment type="caution">
    <text evidence="1">The sequence shown here is derived from an EMBL/GenBank/DDBJ whole genome shotgun (WGS) entry which is preliminary data.</text>
</comment>
<dbReference type="Proteomes" id="UP000799755">
    <property type="component" value="Unassembled WGS sequence"/>
</dbReference>
<keyword evidence="2" id="KW-1185">Reference proteome</keyword>
<sequence>MLMSNARVLLSLDPYHQKVSGTEIFQQITEKTQNELLESEQAVDTVGPHTGVRTFEVRIVIALSAEGFSTFTLDGKMESFGSHSQTGRRSHLRPMTARFHVSKSKDINGYVNDDVILKKAVSVRSLLPSKEYPNLSSASTAMDNERKNTMSHSIEHPFCGFLQYDIPSMFHQLWMLFVKLGESKAVLELVLKKLSQTLEDARTFIEGFRMLVFRRLESLSCRKKNLSTTKYQGSELQILKQCRGATEATMNYIFFVAKLEVLAEKRGSDQGFQRGVVLYNWAILRPVRYGSRTQYVRTEHVTVTVHFVRTVVRPVGSPGSDILVDAVVEKKGMRVEDNMVAMSVVGWFSYQARGNSRLIYSSLGRHVFNSLRCPIDRQAKPVGFHRMYRCVAAAACKMQIYSTVKATDTLSQLGVCMPPKWDR</sequence>
<organism evidence="1 2">
    <name type="scientific">Lindgomyces ingoldianus</name>
    <dbReference type="NCBI Taxonomy" id="673940"/>
    <lineage>
        <taxon>Eukaryota</taxon>
        <taxon>Fungi</taxon>
        <taxon>Dikarya</taxon>
        <taxon>Ascomycota</taxon>
        <taxon>Pezizomycotina</taxon>
        <taxon>Dothideomycetes</taxon>
        <taxon>Pleosporomycetidae</taxon>
        <taxon>Pleosporales</taxon>
        <taxon>Lindgomycetaceae</taxon>
        <taxon>Lindgomyces</taxon>
    </lineage>
</organism>
<accession>A0ACB6R989</accession>